<dbReference type="AlphaFoldDB" id="A0A6C0GTD3"/>
<dbReference type="Pfam" id="PF22244">
    <property type="entry name" value="GCE_fung"/>
    <property type="match status" value="1"/>
</dbReference>
<accession>A0A6C0GTD3</accession>
<feature type="region of interest" description="Disordered" evidence="4">
    <location>
        <begin position="48"/>
        <end position="78"/>
    </location>
</feature>
<evidence type="ECO:0000256" key="5">
    <source>
        <dbReference type="SAM" id="SignalP"/>
    </source>
</evidence>
<feature type="domain" description="4-O-methyl-glucuronoyl methylesterase-like" evidence="6">
    <location>
        <begin position="241"/>
        <end position="395"/>
    </location>
</feature>
<keyword evidence="1" id="KW-0719">Serine esterase</keyword>
<gene>
    <name evidence="7" type="ORF">GXP67_33845</name>
</gene>
<proteinExistence type="predicted"/>
<sequence>MNKRLYFIYLCTLLSFQSLAQPSQQQRDSLNKLSAEDHQLMMKQLGITSLRPGPSGNPEAPNAANSDESKASPYTNLPDALVFNDGTKVRTARQWEKRKQELFELFSKEMYGRMPASIPAVTWEVVSQKDTVNGNYPVRVKHLLGHVDNRSYPAIKVDIQLTLTTPLNPPSAVHLVLEFGWNFPVNRNTPPPPGPTWQQQLLAKGWGYAILIPTSFQADNGAGLRAGIIGLVNKGQLRKADDWGTLRAWAWGASRAMDYLETTPEVDARRVVIEGLSRYGKAALVAMAYEPRFAMGLIGSSGAGGAKILRRVFGEQVENLAASGEYHWFAPNFIKYAGPLTPNDLPVDAHELIALCAPRPVFISVGSSTVEGHWIDAKGMFVAGVHASPVYELLGKKGLESKEFPPQETALLKGDIAYRQHEGGHTVGPNWPFFIQFAERYFKK</sequence>
<keyword evidence="2 5" id="KW-0732">Signal</keyword>
<evidence type="ECO:0000313" key="7">
    <source>
        <dbReference type="EMBL" id="QHT71286.1"/>
    </source>
</evidence>
<evidence type="ECO:0000259" key="6">
    <source>
        <dbReference type="Pfam" id="PF22244"/>
    </source>
</evidence>
<feature type="signal peptide" evidence="5">
    <location>
        <begin position="1"/>
        <end position="20"/>
    </location>
</feature>
<dbReference type="EMBL" id="CP048222">
    <property type="protein sequence ID" value="QHT71286.1"/>
    <property type="molecule type" value="Genomic_DNA"/>
</dbReference>
<dbReference type="Proteomes" id="UP000480178">
    <property type="component" value="Chromosome"/>
</dbReference>
<evidence type="ECO:0000256" key="4">
    <source>
        <dbReference type="SAM" id="MobiDB-lite"/>
    </source>
</evidence>
<keyword evidence="3" id="KW-0378">Hydrolase</keyword>
<dbReference type="GO" id="GO:0052689">
    <property type="term" value="F:carboxylic ester hydrolase activity"/>
    <property type="evidence" value="ECO:0007669"/>
    <property type="project" value="UniProtKB-KW"/>
</dbReference>
<name>A0A6C0GTD3_9BACT</name>
<evidence type="ECO:0000313" key="8">
    <source>
        <dbReference type="Proteomes" id="UP000480178"/>
    </source>
</evidence>
<evidence type="ECO:0000256" key="1">
    <source>
        <dbReference type="ARBA" id="ARBA00022487"/>
    </source>
</evidence>
<evidence type="ECO:0000256" key="2">
    <source>
        <dbReference type="ARBA" id="ARBA00022729"/>
    </source>
</evidence>
<dbReference type="KEGG" id="rhoz:GXP67_33845"/>
<dbReference type="RefSeq" id="WP_162447225.1">
    <property type="nucleotide sequence ID" value="NZ_CP048222.1"/>
</dbReference>
<protein>
    <submittedName>
        <fullName evidence="7">Acetylxylan esterase</fullName>
    </submittedName>
</protein>
<reference evidence="7 8" key="1">
    <citation type="submission" date="2020-01" db="EMBL/GenBank/DDBJ databases">
        <authorList>
            <person name="Kim M.K."/>
        </authorList>
    </citation>
    <scope>NUCLEOTIDE SEQUENCE [LARGE SCALE GENOMIC DNA]</scope>
    <source>
        <strain evidence="7 8">172606-1</strain>
    </source>
</reference>
<dbReference type="InterPro" id="IPR029058">
    <property type="entry name" value="AB_hydrolase_fold"/>
</dbReference>
<feature type="chain" id="PRO_5025669535" evidence="5">
    <location>
        <begin position="21"/>
        <end position="444"/>
    </location>
</feature>
<dbReference type="SUPFAM" id="SSF53474">
    <property type="entry name" value="alpha/beta-Hydrolases"/>
    <property type="match status" value="1"/>
</dbReference>
<dbReference type="InterPro" id="IPR054579">
    <property type="entry name" value="GCE-like_dom"/>
</dbReference>
<evidence type="ECO:0000256" key="3">
    <source>
        <dbReference type="ARBA" id="ARBA00022801"/>
    </source>
</evidence>
<dbReference type="Gene3D" id="3.40.50.1820">
    <property type="entry name" value="alpha/beta hydrolase"/>
    <property type="match status" value="1"/>
</dbReference>
<organism evidence="7 8">
    <name type="scientific">Rhodocytophaga rosea</name>
    <dbReference type="NCBI Taxonomy" id="2704465"/>
    <lineage>
        <taxon>Bacteria</taxon>
        <taxon>Pseudomonadati</taxon>
        <taxon>Bacteroidota</taxon>
        <taxon>Cytophagia</taxon>
        <taxon>Cytophagales</taxon>
        <taxon>Rhodocytophagaceae</taxon>
        <taxon>Rhodocytophaga</taxon>
    </lineage>
</organism>
<keyword evidence="8" id="KW-1185">Reference proteome</keyword>